<accession>A0A2Z7C0A9</accession>
<dbReference type="Proteomes" id="UP000250235">
    <property type="component" value="Unassembled WGS sequence"/>
</dbReference>
<organism evidence="1 2">
    <name type="scientific">Dorcoceras hygrometricum</name>
    <dbReference type="NCBI Taxonomy" id="472368"/>
    <lineage>
        <taxon>Eukaryota</taxon>
        <taxon>Viridiplantae</taxon>
        <taxon>Streptophyta</taxon>
        <taxon>Embryophyta</taxon>
        <taxon>Tracheophyta</taxon>
        <taxon>Spermatophyta</taxon>
        <taxon>Magnoliopsida</taxon>
        <taxon>eudicotyledons</taxon>
        <taxon>Gunneridae</taxon>
        <taxon>Pentapetalae</taxon>
        <taxon>asterids</taxon>
        <taxon>lamiids</taxon>
        <taxon>Lamiales</taxon>
        <taxon>Gesneriaceae</taxon>
        <taxon>Didymocarpoideae</taxon>
        <taxon>Trichosporeae</taxon>
        <taxon>Loxocarpinae</taxon>
        <taxon>Dorcoceras</taxon>
    </lineage>
</organism>
<reference evidence="1 2" key="1">
    <citation type="journal article" date="2015" name="Proc. Natl. Acad. Sci. U.S.A.">
        <title>The resurrection genome of Boea hygrometrica: A blueprint for survival of dehydration.</title>
        <authorList>
            <person name="Xiao L."/>
            <person name="Yang G."/>
            <person name="Zhang L."/>
            <person name="Yang X."/>
            <person name="Zhao S."/>
            <person name="Ji Z."/>
            <person name="Zhou Q."/>
            <person name="Hu M."/>
            <person name="Wang Y."/>
            <person name="Chen M."/>
            <person name="Xu Y."/>
            <person name="Jin H."/>
            <person name="Xiao X."/>
            <person name="Hu G."/>
            <person name="Bao F."/>
            <person name="Hu Y."/>
            <person name="Wan P."/>
            <person name="Li L."/>
            <person name="Deng X."/>
            <person name="Kuang T."/>
            <person name="Xiang C."/>
            <person name="Zhu J.K."/>
            <person name="Oliver M.J."/>
            <person name="He Y."/>
        </authorList>
    </citation>
    <scope>NUCLEOTIDE SEQUENCE [LARGE SCALE GENOMIC DNA]</scope>
    <source>
        <strain evidence="2">cv. XS01</strain>
    </source>
</reference>
<evidence type="ECO:0000313" key="2">
    <source>
        <dbReference type="Proteomes" id="UP000250235"/>
    </source>
</evidence>
<keyword evidence="2" id="KW-1185">Reference proteome</keyword>
<keyword evidence="1" id="KW-0346">Stress response</keyword>
<protein>
    <submittedName>
        <fullName evidence="1">Heat shock 70 kDa protein 16-like</fullName>
    </submittedName>
</protein>
<name>A0A2Z7C0A9_9LAMI</name>
<evidence type="ECO:0000313" key="1">
    <source>
        <dbReference type="EMBL" id="KZV39308.1"/>
    </source>
</evidence>
<dbReference type="AlphaFoldDB" id="A0A2Z7C0A9"/>
<gene>
    <name evidence="1" type="ORF">F511_26898</name>
</gene>
<sequence length="153" mass="17485">MVLRLDEQLRVAILAACDWIVATGWLRLDSLRLDSLRLVVASGSCDCFVCLVDCGYMSASREFSTVQDDRIACNWWKWKSNCYACVASGSRCARERMTNRRTEEPVARGMVLRLDKAAAGSDTREFQVTKLDRVEVQLVDPRIPESQFIYDMY</sequence>
<proteinExistence type="predicted"/>
<dbReference type="EMBL" id="KV001278">
    <property type="protein sequence ID" value="KZV39308.1"/>
    <property type="molecule type" value="Genomic_DNA"/>
</dbReference>